<proteinExistence type="inferred from homology"/>
<organism evidence="14 15">
    <name type="scientific">Durusdinium trenchii</name>
    <dbReference type="NCBI Taxonomy" id="1381693"/>
    <lineage>
        <taxon>Eukaryota</taxon>
        <taxon>Sar</taxon>
        <taxon>Alveolata</taxon>
        <taxon>Dinophyceae</taxon>
        <taxon>Suessiales</taxon>
        <taxon>Symbiodiniaceae</taxon>
        <taxon>Durusdinium</taxon>
    </lineage>
</organism>
<keyword evidence="9" id="KW-0966">Cell projection</keyword>
<keyword evidence="7" id="KW-0969">Cilium</keyword>
<dbReference type="EMBL" id="CAXAMM010001042">
    <property type="protein sequence ID" value="CAK8990116.1"/>
    <property type="molecule type" value="Genomic_DNA"/>
</dbReference>
<keyword evidence="4" id="KW-0677">Repeat</keyword>
<dbReference type="SMART" id="SM00365">
    <property type="entry name" value="LRR_SD22"/>
    <property type="match status" value="4"/>
</dbReference>
<dbReference type="PANTHER" id="PTHR45973:SF12">
    <property type="entry name" value="DYNEIN REGULATORY COMPLEX SUBUNIT 3"/>
    <property type="match status" value="1"/>
</dbReference>
<dbReference type="PANTHER" id="PTHR45973">
    <property type="entry name" value="PROTEIN PHOSPHATASE 1 REGULATORY SUBUNIT SDS22-RELATED"/>
    <property type="match status" value="1"/>
</dbReference>
<feature type="region of interest" description="Disordered" evidence="13">
    <location>
        <begin position="366"/>
        <end position="391"/>
    </location>
</feature>
<evidence type="ECO:0000256" key="10">
    <source>
        <dbReference type="ARBA" id="ARBA00038378"/>
    </source>
</evidence>
<accession>A0ABP0HIT5</accession>
<evidence type="ECO:0000256" key="8">
    <source>
        <dbReference type="ARBA" id="ARBA00023212"/>
    </source>
</evidence>
<evidence type="ECO:0000256" key="9">
    <source>
        <dbReference type="ARBA" id="ARBA00023273"/>
    </source>
</evidence>
<dbReference type="InterPro" id="IPR050576">
    <property type="entry name" value="Cilia_flagella_integrity"/>
</dbReference>
<feature type="compositionally biased region" description="Acidic residues" evidence="13">
    <location>
        <begin position="381"/>
        <end position="391"/>
    </location>
</feature>
<evidence type="ECO:0000256" key="5">
    <source>
        <dbReference type="ARBA" id="ARBA00022846"/>
    </source>
</evidence>
<feature type="compositionally biased region" description="Basic and acidic residues" evidence="13">
    <location>
        <begin position="21"/>
        <end position="31"/>
    </location>
</feature>
<feature type="region of interest" description="Disordered" evidence="13">
    <location>
        <begin position="21"/>
        <end position="49"/>
    </location>
</feature>
<comment type="subcellular location">
    <subcellularLocation>
        <location evidence="1">Cytoplasm</location>
        <location evidence="1">Cytoskeleton</location>
        <location evidence="1">Flagellum axoneme</location>
    </subcellularLocation>
</comment>
<gene>
    <name evidence="14" type="ORF">SCF082_LOCUS2101</name>
</gene>
<evidence type="ECO:0000256" key="2">
    <source>
        <dbReference type="ARBA" id="ARBA00022490"/>
    </source>
</evidence>
<feature type="compositionally biased region" description="Low complexity" evidence="13">
    <location>
        <begin position="368"/>
        <end position="379"/>
    </location>
</feature>
<keyword evidence="5" id="KW-0282">Flagellum</keyword>
<keyword evidence="3" id="KW-0433">Leucine-rich repeat</keyword>
<reference evidence="14 15" key="1">
    <citation type="submission" date="2024-02" db="EMBL/GenBank/DDBJ databases">
        <authorList>
            <person name="Chen Y."/>
            <person name="Shah S."/>
            <person name="Dougan E. K."/>
            <person name="Thang M."/>
            <person name="Chan C."/>
        </authorList>
    </citation>
    <scope>NUCLEOTIDE SEQUENCE [LARGE SCALE GENOMIC DNA]</scope>
</reference>
<dbReference type="SUPFAM" id="SSF52075">
    <property type="entry name" value="Outer arm dynein light chain 1"/>
    <property type="match status" value="1"/>
</dbReference>
<dbReference type="InterPro" id="IPR032675">
    <property type="entry name" value="LRR_dom_sf"/>
</dbReference>
<dbReference type="Proteomes" id="UP001642464">
    <property type="component" value="Unassembled WGS sequence"/>
</dbReference>
<dbReference type="PROSITE" id="PS51450">
    <property type="entry name" value="LRR"/>
    <property type="match status" value="4"/>
</dbReference>
<evidence type="ECO:0000256" key="7">
    <source>
        <dbReference type="ARBA" id="ARBA00023069"/>
    </source>
</evidence>
<keyword evidence="15" id="KW-1185">Reference proteome</keyword>
<dbReference type="InterPro" id="IPR001611">
    <property type="entry name" value="Leu-rich_rpt"/>
</dbReference>
<evidence type="ECO:0000313" key="15">
    <source>
        <dbReference type="Proteomes" id="UP001642464"/>
    </source>
</evidence>
<keyword evidence="8" id="KW-0206">Cytoskeleton</keyword>
<protein>
    <recommendedName>
        <fullName evidence="11">Dynein regulatory complex subunit 3</fullName>
    </recommendedName>
</protein>
<dbReference type="Gene3D" id="3.80.10.10">
    <property type="entry name" value="Ribonuclease Inhibitor"/>
    <property type="match status" value="1"/>
</dbReference>
<sequence length="575" mass="65048">MSLQYTVIDEDVLLRAVEDERELESKSKADANSRSGGKGAGKDARGGPSSRALAASAEEIRLKEVETLRVSYQNILRIDNLVGLQALTTLCLDNNVIEEVENLGHLVNLVWLDLSFNNISKIQGLENLTKLKDLSLYSNNIECIENLEQCESLECLSIGQNKINKLENLLYLRQFKNLRLVTLDGNPVCKDPEYRMFVLAYLEKLQYLDYAMVEQSEVISAREQFQDELLEAQEKDALEEANAKAAAQRKEYLTRLRTAGLEIVESLFHDMFAEDKEFPKLKMLPGVDTIYESYQHEFRTQSEATVNVGLEIFARYVAENEKLEAAVAKVTGANEAQSIKLVETFNSRKAALGLKVQQIVARRHAESRGGASSATGTGSIIEEENEEGQPTEQDLLQELEVLEDERLELREELMTIEIQQVQQLKKIADVYENRAGAIRTERCDHVTLFFRAVEEYENSFSAAVEEKAVELAEKAANNMLDDVSDETIAFLSDRDNLMLCIQGAHDVHLGKLLAQEDALRDGIVKELDQRVQKMRKDYSKQNRDRVFEIGKIHAASKAELQQMVQDVQNDDDPEF</sequence>
<evidence type="ECO:0000256" key="1">
    <source>
        <dbReference type="ARBA" id="ARBA00004611"/>
    </source>
</evidence>
<comment type="caution">
    <text evidence="14">The sequence shown here is derived from an EMBL/GenBank/DDBJ whole genome shotgun (WGS) entry which is preliminary data.</text>
</comment>
<evidence type="ECO:0000256" key="13">
    <source>
        <dbReference type="SAM" id="MobiDB-lite"/>
    </source>
</evidence>
<evidence type="ECO:0000256" key="11">
    <source>
        <dbReference type="ARBA" id="ARBA00040950"/>
    </source>
</evidence>
<evidence type="ECO:0000256" key="4">
    <source>
        <dbReference type="ARBA" id="ARBA00022737"/>
    </source>
</evidence>
<evidence type="ECO:0000313" key="14">
    <source>
        <dbReference type="EMBL" id="CAK8990116.1"/>
    </source>
</evidence>
<name>A0ABP0HIT5_9DINO</name>
<evidence type="ECO:0000256" key="12">
    <source>
        <dbReference type="SAM" id="Coils"/>
    </source>
</evidence>
<dbReference type="Pfam" id="PF14580">
    <property type="entry name" value="LRR_9"/>
    <property type="match status" value="1"/>
</dbReference>
<feature type="coiled-coil region" evidence="12">
    <location>
        <begin position="392"/>
        <end position="419"/>
    </location>
</feature>
<evidence type="ECO:0000256" key="3">
    <source>
        <dbReference type="ARBA" id="ARBA00022614"/>
    </source>
</evidence>
<evidence type="ECO:0000256" key="6">
    <source>
        <dbReference type="ARBA" id="ARBA00023054"/>
    </source>
</evidence>
<keyword evidence="2" id="KW-0963">Cytoplasm</keyword>
<comment type="similarity">
    <text evidence="10">Belongs to the DRC3 family.</text>
</comment>
<keyword evidence="6 12" id="KW-0175">Coiled coil</keyword>